<dbReference type="GO" id="GO:0008289">
    <property type="term" value="F:lipid binding"/>
    <property type="evidence" value="ECO:0007669"/>
    <property type="project" value="UniProtKB-KW"/>
</dbReference>
<protein>
    <recommendedName>
        <fullName evidence="4">Bifunctional inhibitor/plant lipid transfer protein/seed storage helical domain-containing protein</fullName>
    </recommendedName>
</protein>
<evidence type="ECO:0000256" key="1">
    <source>
        <dbReference type="ARBA" id="ARBA00022448"/>
    </source>
</evidence>
<accession>A0ABC8LP26</accession>
<dbReference type="PANTHER" id="PTHR33214:SF47">
    <property type="entry name" value="BIFUNCTIONAL INHIBITOR_LIPID-TRANSFER PROTEIN_SEED STORAGE 2S ALBUMIN SUPERFAMILY PROTEIN"/>
    <property type="match status" value="1"/>
</dbReference>
<comment type="caution">
    <text evidence="5">The sequence shown here is derived from an EMBL/GenBank/DDBJ whole genome shotgun (WGS) entry which is preliminary data.</text>
</comment>
<organism evidence="5 6">
    <name type="scientific">Eruca vesicaria subsp. sativa</name>
    <name type="common">Garden rocket</name>
    <name type="synonym">Eruca sativa</name>
    <dbReference type="NCBI Taxonomy" id="29727"/>
    <lineage>
        <taxon>Eukaryota</taxon>
        <taxon>Viridiplantae</taxon>
        <taxon>Streptophyta</taxon>
        <taxon>Embryophyta</taxon>
        <taxon>Tracheophyta</taxon>
        <taxon>Spermatophyta</taxon>
        <taxon>Magnoliopsida</taxon>
        <taxon>eudicotyledons</taxon>
        <taxon>Gunneridae</taxon>
        <taxon>Pentapetalae</taxon>
        <taxon>rosids</taxon>
        <taxon>malvids</taxon>
        <taxon>Brassicales</taxon>
        <taxon>Brassicaceae</taxon>
        <taxon>Brassiceae</taxon>
        <taxon>Eruca</taxon>
    </lineage>
</organism>
<keyword evidence="6" id="KW-1185">Reference proteome</keyword>
<keyword evidence="3" id="KW-0732">Signal</keyword>
<proteinExistence type="predicted"/>
<evidence type="ECO:0000313" key="6">
    <source>
        <dbReference type="Proteomes" id="UP001642260"/>
    </source>
</evidence>
<feature type="chain" id="PRO_5044884112" description="Bifunctional inhibitor/plant lipid transfer protein/seed storage helical domain-containing protein" evidence="3">
    <location>
        <begin position="25"/>
        <end position="99"/>
    </location>
</feature>
<gene>
    <name evidence="5" type="ORF">ERUC_LOCUS37617</name>
</gene>
<name>A0ABC8LP26_ERUVS</name>
<evidence type="ECO:0000256" key="3">
    <source>
        <dbReference type="SAM" id="SignalP"/>
    </source>
</evidence>
<dbReference type="Gene3D" id="1.10.110.10">
    <property type="entry name" value="Plant lipid-transfer and hydrophobic proteins"/>
    <property type="match status" value="1"/>
</dbReference>
<dbReference type="Proteomes" id="UP001642260">
    <property type="component" value="Unassembled WGS sequence"/>
</dbReference>
<keyword evidence="1" id="KW-0813">Transport</keyword>
<evidence type="ECO:0000313" key="5">
    <source>
        <dbReference type="EMBL" id="CAH8385134.1"/>
    </source>
</evidence>
<dbReference type="AlphaFoldDB" id="A0ABC8LP26"/>
<keyword evidence="2" id="KW-0446">Lipid-binding</keyword>
<sequence>MELTGAICISFVIVLVSSLAWTNAAVEEGVKVACVPAELKPCTPAGRTGSNPSTECCRKLKEQVSCLCSYMKNPAFGHCFQTPNALKVIAACSIPYPTC</sequence>
<dbReference type="InterPro" id="IPR016140">
    <property type="entry name" value="Bifunc_inhib/LTP/seed_store"/>
</dbReference>
<dbReference type="InterPro" id="IPR036312">
    <property type="entry name" value="Bifun_inhib/LTP/seed_sf"/>
</dbReference>
<dbReference type="PANTHER" id="PTHR33214">
    <property type="entry name" value="BIFUNCTIONAL INHIBITOR/LIPID-TRANSFER PROTEIN/SEED STORAGE 2S ALBUMIN SUPERFAMILY PROTEIN"/>
    <property type="match status" value="1"/>
</dbReference>
<dbReference type="SUPFAM" id="SSF47699">
    <property type="entry name" value="Bifunctional inhibitor/lipid-transfer protein/seed storage 2S albumin"/>
    <property type="match status" value="1"/>
</dbReference>
<feature type="signal peptide" evidence="3">
    <location>
        <begin position="1"/>
        <end position="24"/>
    </location>
</feature>
<evidence type="ECO:0000256" key="2">
    <source>
        <dbReference type="ARBA" id="ARBA00023121"/>
    </source>
</evidence>
<evidence type="ECO:0000259" key="4">
    <source>
        <dbReference type="Pfam" id="PF14368"/>
    </source>
</evidence>
<dbReference type="InterPro" id="IPR033872">
    <property type="entry name" value="nsLTP2"/>
</dbReference>
<dbReference type="Pfam" id="PF14368">
    <property type="entry name" value="LTP_2"/>
    <property type="match status" value="1"/>
</dbReference>
<dbReference type="CDD" id="cd01959">
    <property type="entry name" value="nsLTP2"/>
    <property type="match status" value="1"/>
</dbReference>
<dbReference type="EMBL" id="CAKOAT010651820">
    <property type="protein sequence ID" value="CAH8385134.1"/>
    <property type="molecule type" value="Genomic_DNA"/>
</dbReference>
<feature type="domain" description="Bifunctional inhibitor/plant lipid transfer protein/seed storage helical" evidence="4">
    <location>
        <begin position="20"/>
        <end position="95"/>
    </location>
</feature>
<reference evidence="5 6" key="1">
    <citation type="submission" date="2022-03" db="EMBL/GenBank/DDBJ databases">
        <authorList>
            <person name="Macdonald S."/>
            <person name="Ahmed S."/>
            <person name="Newling K."/>
        </authorList>
    </citation>
    <scope>NUCLEOTIDE SEQUENCE [LARGE SCALE GENOMIC DNA]</scope>
</reference>